<protein>
    <submittedName>
        <fullName evidence="2">Uncharacterized protein</fullName>
    </submittedName>
</protein>
<gene>
    <name evidence="2" type="ORF">SAMN05421505_1129</name>
</gene>
<reference evidence="2 3" key="1">
    <citation type="submission" date="2016-10" db="EMBL/GenBank/DDBJ databases">
        <authorList>
            <person name="de Groot N.N."/>
        </authorList>
    </citation>
    <scope>NUCLEOTIDE SEQUENCE [LARGE SCALE GENOMIC DNA]</scope>
    <source>
        <strain evidence="2 3">CPCC 201354</strain>
    </source>
</reference>
<dbReference type="AlphaFoldDB" id="A0A1G8A484"/>
<feature type="region of interest" description="Disordered" evidence="1">
    <location>
        <begin position="209"/>
        <end position="341"/>
    </location>
</feature>
<evidence type="ECO:0000256" key="1">
    <source>
        <dbReference type="SAM" id="MobiDB-lite"/>
    </source>
</evidence>
<sequence length="341" mass="37928">MIETRSSPRLGDAYGSDPTTSDGPSHKPTRMTVPRPLHPPKPVQRHKPQPRHLSRTRPHLTAVPSLPQTAPAPEPDQPLRHVAAANPHNRPSAAPATRPVRRPPSPLLPPLPLRRPRPLRARAIRTAGRLRIRTLRPPRPLRADAHTDLDRRQSPLLRLDRPRDRLTAHHVPRARLVSPPGLPLDLTAPVGHLTFRPPCARPHPALRTILNAGSHPRPPPPLRPPHTTPTAPGVGPHPLNPHRLLVPPRPHPAGTGDQQRPPTHIRDRPLHPATPPIAPIAHIAPDASRHLPSTQSPPPPLRPDQLAHEHTPREHRRHRHHSDQGHQPTHSATTPQHRRRQ</sequence>
<dbReference type="STRING" id="504805.SAMN05421505_1129"/>
<evidence type="ECO:0000313" key="2">
    <source>
        <dbReference type="EMBL" id="SDH15738.1"/>
    </source>
</evidence>
<evidence type="ECO:0000313" key="3">
    <source>
        <dbReference type="Proteomes" id="UP000198923"/>
    </source>
</evidence>
<proteinExistence type="predicted"/>
<feature type="region of interest" description="Disordered" evidence="1">
    <location>
        <begin position="1"/>
        <end position="115"/>
    </location>
</feature>
<feature type="compositionally biased region" description="Polar residues" evidence="1">
    <location>
        <begin position="325"/>
        <end position="335"/>
    </location>
</feature>
<feature type="compositionally biased region" description="Pro residues" evidence="1">
    <location>
        <begin position="216"/>
        <end position="227"/>
    </location>
</feature>
<accession>A0A1G8A484</accession>
<feature type="compositionally biased region" description="Low complexity" evidence="1">
    <location>
        <begin position="279"/>
        <end position="294"/>
    </location>
</feature>
<dbReference type="EMBL" id="FNCN01000012">
    <property type="protein sequence ID" value="SDH15738.1"/>
    <property type="molecule type" value="Genomic_DNA"/>
</dbReference>
<feature type="compositionally biased region" description="Pro residues" evidence="1">
    <location>
        <begin position="102"/>
        <end position="113"/>
    </location>
</feature>
<keyword evidence="3" id="KW-1185">Reference proteome</keyword>
<dbReference type="Proteomes" id="UP000198923">
    <property type="component" value="Unassembled WGS sequence"/>
</dbReference>
<organism evidence="2 3">
    <name type="scientific">Sinosporangium album</name>
    <dbReference type="NCBI Taxonomy" id="504805"/>
    <lineage>
        <taxon>Bacteria</taxon>
        <taxon>Bacillati</taxon>
        <taxon>Actinomycetota</taxon>
        <taxon>Actinomycetes</taxon>
        <taxon>Streptosporangiales</taxon>
        <taxon>Streptosporangiaceae</taxon>
        <taxon>Sinosporangium</taxon>
    </lineage>
</organism>
<feature type="compositionally biased region" description="Basic residues" evidence="1">
    <location>
        <begin position="43"/>
        <end position="58"/>
    </location>
</feature>
<name>A0A1G8A484_9ACTN</name>